<evidence type="ECO:0000313" key="1">
    <source>
        <dbReference type="EMBL" id="AIS02475.1"/>
    </source>
</evidence>
<dbReference type="Proteomes" id="UP000029482">
    <property type="component" value="Plasmid pSglau1"/>
</dbReference>
<geneLocation type="plasmid" evidence="1 2">
    <name>pSglau1</name>
</geneLocation>
<organism evidence="1 2">
    <name type="scientific">Streptomyces glaucescens</name>
    <dbReference type="NCBI Taxonomy" id="1907"/>
    <lineage>
        <taxon>Bacteria</taxon>
        <taxon>Bacillati</taxon>
        <taxon>Actinomycetota</taxon>
        <taxon>Actinomycetes</taxon>
        <taxon>Kitasatosporales</taxon>
        <taxon>Streptomycetaceae</taxon>
        <taxon>Streptomyces</taxon>
    </lineage>
</organism>
<dbReference type="Pfam" id="PF15595">
    <property type="entry name" value="Imm51"/>
    <property type="match status" value="1"/>
</dbReference>
<dbReference type="RefSeq" id="WP_043507480.1">
    <property type="nucleotide sequence ID" value="NZ_CP009439.1"/>
</dbReference>
<evidence type="ECO:0008006" key="3">
    <source>
        <dbReference type="Google" id="ProtNLM"/>
    </source>
</evidence>
<keyword evidence="2" id="KW-1185">Reference proteome</keyword>
<protein>
    <recommendedName>
        <fullName evidence="3">Immunity protein 51 of polymorphic toxin system</fullName>
    </recommendedName>
</protein>
<gene>
    <name evidence="1" type="ORF">SGLAU_32715</name>
</gene>
<evidence type="ECO:0000313" key="2">
    <source>
        <dbReference type="Proteomes" id="UP000029482"/>
    </source>
</evidence>
<reference evidence="2" key="1">
    <citation type="journal article" date="2015" name="J. Biotechnol.">
        <title>Complete genome sequence of the actinobacterium Streptomyces glaucescens GLA.O (DSM 40922) consisting of a linear chromosome and one linear plasmid.</title>
        <authorList>
            <person name="Ortseifen V."/>
            <person name="Winkler A."/>
            <person name="Albersmeier A."/>
            <person name="Wendler S."/>
            <person name="Puhler A."/>
            <person name="Kalinowski J."/>
            <person name="Ruckert C."/>
        </authorList>
    </citation>
    <scope>NUCLEOTIDE SEQUENCE [LARGE SCALE GENOMIC DNA]</scope>
    <source>
        <strain evidence="2">DSM 40922 / GLA O</strain>
        <plasmid evidence="2">pSglau1</plasmid>
    </source>
</reference>
<proteinExistence type="predicted"/>
<dbReference type="OrthoDB" id="8657476at2"/>
<dbReference type="EMBL" id="CP009439">
    <property type="protein sequence ID" value="AIS02475.1"/>
    <property type="molecule type" value="Genomic_DNA"/>
</dbReference>
<dbReference type="AlphaFoldDB" id="A0A089XMN3"/>
<name>A0A089XMN3_STRGA</name>
<accession>A0A089XMN3</accession>
<keyword evidence="1" id="KW-0614">Plasmid</keyword>
<dbReference type="InterPro" id="IPR028956">
    <property type="entry name" value="Imm51"/>
</dbReference>
<sequence length="105" mass="11242">MTIHLHDFDGEHSLTLDAGGLAADAAVVAAGHEPNGYFWEGLVRFAWPDIAEQVDFDSEAGMFCAIGSSSDLARLRMAVEAVITSPEAVRDIIARAEASGFEFDD</sequence>
<dbReference type="KEGG" id="sgu:SGLAU_32715"/>
<dbReference type="HOGENOM" id="CLU_2220781_0_0_11"/>